<dbReference type="RefSeq" id="XP_012654848.1">
    <property type="nucleotide sequence ID" value="XM_012799394.1"/>
</dbReference>
<organism evidence="1 2">
    <name type="scientific">Tetrahymena thermophila (strain SB210)</name>
    <dbReference type="NCBI Taxonomy" id="312017"/>
    <lineage>
        <taxon>Eukaryota</taxon>
        <taxon>Sar</taxon>
        <taxon>Alveolata</taxon>
        <taxon>Ciliophora</taxon>
        <taxon>Intramacronucleata</taxon>
        <taxon>Oligohymenophorea</taxon>
        <taxon>Hymenostomatida</taxon>
        <taxon>Tetrahymenina</taxon>
        <taxon>Tetrahymenidae</taxon>
        <taxon>Tetrahymena</taxon>
    </lineage>
</organism>
<proteinExistence type="predicted"/>
<sequence>MNRAKERHKQLLTTKLQSFFEGRLFNTENLIVVANPKRKPQSTLIERKFYQPYLPFGQKTQLKISNPNIKSLTTLLPRFNEGVISTTLGFSIIPTAKCGIPTILPPVEQKYTLPFKLCKTYQKIAIVNLPKEQKVKINY</sequence>
<dbReference type="AlphaFoldDB" id="W7X0C4"/>
<dbReference type="InParanoid" id="W7X0C4"/>
<dbReference type="Proteomes" id="UP000009168">
    <property type="component" value="Unassembled WGS sequence"/>
</dbReference>
<protein>
    <submittedName>
        <fullName evidence="1">Uncharacterized protein</fullName>
    </submittedName>
</protein>
<keyword evidence="2" id="KW-1185">Reference proteome</keyword>
<evidence type="ECO:0000313" key="2">
    <source>
        <dbReference type="Proteomes" id="UP000009168"/>
    </source>
</evidence>
<accession>W7X0C4</accession>
<reference evidence="2" key="1">
    <citation type="journal article" date="2006" name="PLoS Biol.">
        <title>Macronuclear genome sequence of the ciliate Tetrahymena thermophila, a model eukaryote.</title>
        <authorList>
            <person name="Eisen J.A."/>
            <person name="Coyne R.S."/>
            <person name="Wu M."/>
            <person name="Wu D."/>
            <person name="Thiagarajan M."/>
            <person name="Wortman J.R."/>
            <person name="Badger J.H."/>
            <person name="Ren Q."/>
            <person name="Amedeo P."/>
            <person name="Jones K.M."/>
            <person name="Tallon L.J."/>
            <person name="Delcher A.L."/>
            <person name="Salzberg S.L."/>
            <person name="Silva J.C."/>
            <person name="Haas B.J."/>
            <person name="Majoros W.H."/>
            <person name="Farzad M."/>
            <person name="Carlton J.M."/>
            <person name="Smith R.K. Jr."/>
            <person name="Garg J."/>
            <person name="Pearlman R.E."/>
            <person name="Karrer K.M."/>
            <person name="Sun L."/>
            <person name="Manning G."/>
            <person name="Elde N.C."/>
            <person name="Turkewitz A.P."/>
            <person name="Asai D.J."/>
            <person name="Wilkes D.E."/>
            <person name="Wang Y."/>
            <person name="Cai H."/>
            <person name="Collins K."/>
            <person name="Stewart B.A."/>
            <person name="Lee S.R."/>
            <person name="Wilamowska K."/>
            <person name="Weinberg Z."/>
            <person name="Ruzzo W.L."/>
            <person name="Wloga D."/>
            <person name="Gaertig J."/>
            <person name="Frankel J."/>
            <person name="Tsao C.-C."/>
            <person name="Gorovsky M.A."/>
            <person name="Keeling P.J."/>
            <person name="Waller R.F."/>
            <person name="Patron N.J."/>
            <person name="Cherry J.M."/>
            <person name="Stover N.A."/>
            <person name="Krieger C.J."/>
            <person name="del Toro C."/>
            <person name="Ryder H.F."/>
            <person name="Williamson S.C."/>
            <person name="Barbeau R.A."/>
            <person name="Hamilton E.P."/>
            <person name="Orias E."/>
        </authorList>
    </citation>
    <scope>NUCLEOTIDE SEQUENCE [LARGE SCALE GENOMIC DNA]</scope>
    <source>
        <strain evidence="2">SB210</strain>
    </source>
</reference>
<name>W7X0C4_TETTS</name>
<gene>
    <name evidence="1" type="ORF">TTHERM_000630369</name>
</gene>
<dbReference type="KEGG" id="tet:TTHERM_000630369"/>
<dbReference type="EMBL" id="GG662532">
    <property type="protein sequence ID" value="EWS72565.1"/>
    <property type="molecule type" value="Genomic_DNA"/>
</dbReference>
<evidence type="ECO:0000313" key="1">
    <source>
        <dbReference type="EMBL" id="EWS72565.1"/>
    </source>
</evidence>
<dbReference type="GeneID" id="24439921"/>